<dbReference type="InterPro" id="IPR012600">
    <property type="entry name" value="Propeptide_C25"/>
</dbReference>
<dbReference type="Gene3D" id="2.60.40.3800">
    <property type="match status" value="1"/>
</dbReference>
<dbReference type="GO" id="GO:0004197">
    <property type="term" value="F:cysteine-type endopeptidase activity"/>
    <property type="evidence" value="ECO:0007669"/>
    <property type="project" value="InterPro"/>
</dbReference>
<feature type="non-terminal residue" evidence="2">
    <location>
        <position position="1"/>
    </location>
</feature>
<evidence type="ECO:0000313" key="2">
    <source>
        <dbReference type="EMBL" id="GAH63723.1"/>
    </source>
</evidence>
<name>X1J1R9_9ZZZZ</name>
<proteinExistence type="predicted"/>
<dbReference type="EMBL" id="BARU01029144">
    <property type="protein sequence ID" value="GAH63723.1"/>
    <property type="molecule type" value="Genomic_DNA"/>
</dbReference>
<comment type="caution">
    <text evidence="2">The sequence shown here is derived from an EMBL/GenBank/DDBJ whole genome shotgun (WGS) entry which is preliminary data.</text>
</comment>
<sequence length="266" mass="30103">GYESYKMVAVPDAGFYASDTDYPAEVVQLAGTTSLRGQGIACLNLYPLGYNPARQQLQLRYRIRFKLVFSPTREFSPPPVEPPLGLPPPIPQLKIAITQAGIYRLGYDDIYNAGFQDINWLDPHELKLYYHGQEIPMRVMGETDAQFDQADYIEFYAVGNPSKYSATSIYWLTYSDGQGLRIEEHTSISGTAVITPTSFSTTVHLEENDYYRRIRTGDETADRWLWRNPSSGINGDSQVDYDYEIYLPDLSPLASPVSVTLRAAYY</sequence>
<feature type="domain" description="Gingipain propeptide" evidence="1">
    <location>
        <begin position="14"/>
        <end position="71"/>
    </location>
</feature>
<feature type="non-terminal residue" evidence="2">
    <location>
        <position position="266"/>
    </location>
</feature>
<protein>
    <recommendedName>
        <fullName evidence="1">Gingipain propeptide domain-containing protein</fullName>
    </recommendedName>
</protein>
<dbReference type="InterPro" id="IPR038490">
    <property type="entry name" value="Gingipain_propep_sf"/>
</dbReference>
<accession>X1J1R9</accession>
<gene>
    <name evidence="2" type="ORF">S03H2_46424</name>
</gene>
<organism evidence="2">
    <name type="scientific">marine sediment metagenome</name>
    <dbReference type="NCBI Taxonomy" id="412755"/>
    <lineage>
        <taxon>unclassified sequences</taxon>
        <taxon>metagenomes</taxon>
        <taxon>ecological metagenomes</taxon>
    </lineage>
</organism>
<reference evidence="2" key="1">
    <citation type="journal article" date="2014" name="Front. Microbiol.">
        <title>High frequency of phylogenetically diverse reductive dehalogenase-homologous genes in deep subseafloor sedimentary metagenomes.</title>
        <authorList>
            <person name="Kawai M."/>
            <person name="Futagami T."/>
            <person name="Toyoda A."/>
            <person name="Takaki Y."/>
            <person name="Nishi S."/>
            <person name="Hori S."/>
            <person name="Arai W."/>
            <person name="Tsubouchi T."/>
            <person name="Morono Y."/>
            <person name="Uchiyama I."/>
            <person name="Ito T."/>
            <person name="Fujiyama A."/>
            <person name="Inagaki F."/>
            <person name="Takami H."/>
        </authorList>
    </citation>
    <scope>NUCLEOTIDE SEQUENCE</scope>
    <source>
        <strain evidence="2">Expedition CK06-06</strain>
    </source>
</reference>
<dbReference type="Pfam" id="PF08126">
    <property type="entry name" value="Propeptide_C25"/>
    <property type="match status" value="1"/>
</dbReference>
<dbReference type="AlphaFoldDB" id="X1J1R9"/>
<evidence type="ECO:0000259" key="1">
    <source>
        <dbReference type="Pfam" id="PF08126"/>
    </source>
</evidence>